<evidence type="ECO:0008006" key="4">
    <source>
        <dbReference type="Google" id="ProtNLM"/>
    </source>
</evidence>
<evidence type="ECO:0000256" key="1">
    <source>
        <dbReference type="SAM" id="SignalP"/>
    </source>
</evidence>
<feature type="chain" id="PRO_5042133524" description="Hydrophobin" evidence="1">
    <location>
        <begin position="20"/>
        <end position="143"/>
    </location>
</feature>
<gene>
    <name evidence="2" type="ORF">B0H16DRAFT_1420337</name>
</gene>
<name>A0AAD7IUL1_9AGAR</name>
<dbReference type="Proteomes" id="UP001215598">
    <property type="component" value="Unassembled WGS sequence"/>
</dbReference>
<sequence length="143" mass="14674">MKFFSSFVALSLVVLGVQAHDLRSGLPRDDQLTATTPARSLPLPRAASQQSKKTVFETCSGNIECQQGCCGFKTGKCAGPDIAQTNGSGGCGHGKAHPNCNVAKALGLEACVKGAVNAKLSDAPIQAAAAFVSKLDGLPFKPT</sequence>
<dbReference type="AlphaFoldDB" id="A0AAD7IUL1"/>
<protein>
    <recommendedName>
        <fullName evidence="4">Hydrophobin</fullName>
    </recommendedName>
</protein>
<proteinExistence type="predicted"/>
<reference evidence="2" key="1">
    <citation type="submission" date="2023-03" db="EMBL/GenBank/DDBJ databases">
        <title>Massive genome expansion in bonnet fungi (Mycena s.s.) driven by repeated elements and novel gene families across ecological guilds.</title>
        <authorList>
            <consortium name="Lawrence Berkeley National Laboratory"/>
            <person name="Harder C.B."/>
            <person name="Miyauchi S."/>
            <person name="Viragh M."/>
            <person name="Kuo A."/>
            <person name="Thoen E."/>
            <person name="Andreopoulos B."/>
            <person name="Lu D."/>
            <person name="Skrede I."/>
            <person name="Drula E."/>
            <person name="Henrissat B."/>
            <person name="Morin E."/>
            <person name="Kohler A."/>
            <person name="Barry K."/>
            <person name="LaButti K."/>
            <person name="Morin E."/>
            <person name="Salamov A."/>
            <person name="Lipzen A."/>
            <person name="Mereny Z."/>
            <person name="Hegedus B."/>
            <person name="Baldrian P."/>
            <person name="Stursova M."/>
            <person name="Weitz H."/>
            <person name="Taylor A."/>
            <person name="Grigoriev I.V."/>
            <person name="Nagy L.G."/>
            <person name="Martin F."/>
            <person name="Kauserud H."/>
        </authorList>
    </citation>
    <scope>NUCLEOTIDE SEQUENCE</scope>
    <source>
        <strain evidence="2">CBHHK182m</strain>
    </source>
</reference>
<dbReference type="EMBL" id="JARKIB010000069">
    <property type="protein sequence ID" value="KAJ7749478.1"/>
    <property type="molecule type" value="Genomic_DNA"/>
</dbReference>
<organism evidence="2 3">
    <name type="scientific">Mycena metata</name>
    <dbReference type="NCBI Taxonomy" id="1033252"/>
    <lineage>
        <taxon>Eukaryota</taxon>
        <taxon>Fungi</taxon>
        <taxon>Dikarya</taxon>
        <taxon>Basidiomycota</taxon>
        <taxon>Agaricomycotina</taxon>
        <taxon>Agaricomycetes</taxon>
        <taxon>Agaricomycetidae</taxon>
        <taxon>Agaricales</taxon>
        <taxon>Marasmiineae</taxon>
        <taxon>Mycenaceae</taxon>
        <taxon>Mycena</taxon>
    </lineage>
</organism>
<feature type="signal peptide" evidence="1">
    <location>
        <begin position="1"/>
        <end position="19"/>
    </location>
</feature>
<evidence type="ECO:0000313" key="3">
    <source>
        <dbReference type="Proteomes" id="UP001215598"/>
    </source>
</evidence>
<accession>A0AAD7IUL1</accession>
<keyword evidence="3" id="KW-1185">Reference proteome</keyword>
<evidence type="ECO:0000313" key="2">
    <source>
        <dbReference type="EMBL" id="KAJ7749478.1"/>
    </source>
</evidence>
<comment type="caution">
    <text evidence="2">The sequence shown here is derived from an EMBL/GenBank/DDBJ whole genome shotgun (WGS) entry which is preliminary data.</text>
</comment>
<keyword evidence="1" id="KW-0732">Signal</keyword>